<feature type="transmembrane region" description="Helical" evidence="2">
    <location>
        <begin position="54"/>
        <end position="72"/>
    </location>
</feature>
<feature type="transmembrane region" description="Helical" evidence="2">
    <location>
        <begin position="78"/>
        <end position="96"/>
    </location>
</feature>
<dbReference type="InterPro" id="IPR021449">
    <property type="entry name" value="DUF3099"/>
</dbReference>
<evidence type="ECO:0000256" key="1">
    <source>
        <dbReference type="SAM" id="MobiDB-lite"/>
    </source>
</evidence>
<dbReference type="EMBL" id="AP009152">
    <property type="protein sequence ID" value="BAG29586.1"/>
    <property type="molecule type" value="Genomic_DNA"/>
</dbReference>
<keyword evidence="2" id="KW-0812">Transmembrane</keyword>
<feature type="region of interest" description="Disordered" evidence="1">
    <location>
        <begin position="1"/>
        <end position="42"/>
    </location>
</feature>
<dbReference type="HOGENOM" id="CLU_1649905_0_0_11"/>
<keyword evidence="2" id="KW-0472">Membrane</keyword>
<dbReference type="STRING" id="378753.KRH_12390"/>
<proteinExistence type="predicted"/>
<gene>
    <name evidence="3" type="ordered locus">KRH_12390</name>
</gene>
<protein>
    <submittedName>
        <fullName evidence="3">Hypothetical membrane protein</fullName>
    </submittedName>
</protein>
<sequence length="160" mass="17286">MVKALPAGSARRTLSGGPVPITRSQHQTHGSTEVHSITSAVDPHTTDMTRRMKVYAVQMGLRVLCIIGVVLIDNLVARILLIVGAALLPWFAVMLANRGADRSERAGSAYQPPARTELPTVAETRDRAPDPDTVVVDAEYTVHPVQRQLPPAPPSATRRN</sequence>
<dbReference type="Proteomes" id="UP000008838">
    <property type="component" value="Chromosome"/>
</dbReference>
<keyword evidence="2" id="KW-1133">Transmembrane helix</keyword>
<dbReference type="AlphaFoldDB" id="B2GHB3"/>
<dbReference type="Pfam" id="PF11298">
    <property type="entry name" value="DUF3099"/>
    <property type="match status" value="1"/>
</dbReference>
<organism evidence="3 4">
    <name type="scientific">Kocuria rhizophila (strain ATCC 9341 / DSM 348 / NBRC 103217 / DC2201)</name>
    <dbReference type="NCBI Taxonomy" id="378753"/>
    <lineage>
        <taxon>Bacteria</taxon>
        <taxon>Bacillati</taxon>
        <taxon>Actinomycetota</taxon>
        <taxon>Actinomycetes</taxon>
        <taxon>Micrococcales</taxon>
        <taxon>Micrococcaceae</taxon>
        <taxon>Kocuria</taxon>
    </lineage>
</organism>
<feature type="region of interest" description="Disordered" evidence="1">
    <location>
        <begin position="102"/>
        <end position="130"/>
    </location>
</feature>
<dbReference type="KEGG" id="krh:KRH_12390"/>
<evidence type="ECO:0000313" key="4">
    <source>
        <dbReference type="Proteomes" id="UP000008838"/>
    </source>
</evidence>
<evidence type="ECO:0000313" key="3">
    <source>
        <dbReference type="EMBL" id="BAG29586.1"/>
    </source>
</evidence>
<accession>B2GHB3</accession>
<evidence type="ECO:0000256" key="2">
    <source>
        <dbReference type="SAM" id="Phobius"/>
    </source>
</evidence>
<keyword evidence="4" id="KW-1185">Reference proteome</keyword>
<name>B2GHB3_KOCRD</name>
<reference evidence="3 4" key="1">
    <citation type="journal article" date="2008" name="J. Bacteriol.">
        <title>Complete genome sequence of the soil actinomycete Kocuria rhizophila.</title>
        <authorList>
            <person name="Takarada H."/>
            <person name="Sekine M."/>
            <person name="Kosugi H."/>
            <person name="Matsuo Y."/>
            <person name="Fujisawa T."/>
            <person name="Omata S."/>
            <person name="Kishi E."/>
            <person name="Shimizu A."/>
            <person name="Tsukatani N."/>
            <person name="Tanikawa S."/>
            <person name="Fujita N."/>
            <person name="Harayama S."/>
        </authorList>
    </citation>
    <scope>NUCLEOTIDE SEQUENCE [LARGE SCALE GENOMIC DNA]</scope>
    <source>
        <strain evidence="4">ATCC 9341 / DSM 348 / NBRC 103217 / DC2201</strain>
    </source>
</reference>
<feature type="compositionally biased region" description="Polar residues" evidence="1">
    <location>
        <begin position="22"/>
        <end position="39"/>
    </location>
</feature>